<evidence type="ECO:0000313" key="2">
    <source>
        <dbReference type="EMBL" id="GAN35745.1"/>
    </source>
</evidence>
<reference evidence="3" key="1">
    <citation type="submission" date="2014-05" db="EMBL/GenBank/DDBJ databases">
        <title>Whole genome sequencing of Lactobacillus casei NRIC0644.</title>
        <authorList>
            <person name="Atarashi H."/>
            <person name="Yoshida Y."/>
            <person name="Fujimura S."/>
            <person name="Tanaka N."/>
            <person name="Shiwa Y."/>
            <person name="Yoshikawa H."/>
            <person name="Okada S."/>
            <person name="Nakagawa J."/>
        </authorList>
    </citation>
    <scope>NUCLEOTIDE SEQUENCE [LARGE SCALE GENOMIC DNA]</scope>
    <source>
        <strain evidence="3">NRIC0644</strain>
    </source>
</reference>
<sequence length="231" mass="25419">MEINVHKFQEAILDGSFEHTENHLTAAAFKKDGIEAGLTKVFADVRKAIDKQQLIQADLVIDFPEPTIITVETGIINLPFANVNKVTNFLEADEIVPVRVYLVVASPFVNVSGLRIDEIATAADYLTGFETLNKQMTASVHEKLDHIQEEMAKPKETAKPVPANKQKTPAKKTTRRTATKRTTTRKTTKKTTTAAKTSAAKPAAAKKPAAKITKRTTKKAAPKTTRRTTKK</sequence>
<comment type="caution">
    <text evidence="2">The sequence shown here is derived from an EMBL/GenBank/DDBJ whole genome shotgun (WGS) entry which is preliminary data.</text>
</comment>
<dbReference type="RefSeq" id="WP_003599776.1">
    <property type="nucleotide sequence ID" value="NZ_BAYM01000014.1"/>
</dbReference>
<name>A0A0C9NV25_LACPA</name>
<dbReference type="EMBL" id="BAYM01000014">
    <property type="protein sequence ID" value="GAN35745.1"/>
    <property type="molecule type" value="Genomic_DNA"/>
</dbReference>
<proteinExistence type="predicted"/>
<organism evidence="2 3">
    <name type="scientific">Lacticaseibacillus paracasei NRIC 0644</name>
    <dbReference type="NCBI Taxonomy" id="1435038"/>
    <lineage>
        <taxon>Bacteria</taxon>
        <taxon>Bacillati</taxon>
        <taxon>Bacillota</taxon>
        <taxon>Bacilli</taxon>
        <taxon>Lactobacillales</taxon>
        <taxon>Lactobacillaceae</taxon>
        <taxon>Lacticaseibacillus</taxon>
    </lineage>
</organism>
<evidence type="ECO:0000313" key="3">
    <source>
        <dbReference type="Proteomes" id="UP000032552"/>
    </source>
</evidence>
<feature type="compositionally biased region" description="Low complexity" evidence="1">
    <location>
        <begin position="190"/>
        <end position="207"/>
    </location>
</feature>
<gene>
    <name evidence="2" type="ORF">LC0644_0334</name>
</gene>
<evidence type="ECO:0000256" key="1">
    <source>
        <dbReference type="SAM" id="MobiDB-lite"/>
    </source>
</evidence>
<dbReference type="AlphaFoldDB" id="A0A0C9NV25"/>
<feature type="compositionally biased region" description="Basic residues" evidence="1">
    <location>
        <begin position="168"/>
        <end position="189"/>
    </location>
</feature>
<dbReference type="Proteomes" id="UP000032552">
    <property type="component" value="Unassembled WGS sequence"/>
</dbReference>
<feature type="region of interest" description="Disordered" evidence="1">
    <location>
        <begin position="152"/>
        <end position="231"/>
    </location>
</feature>
<feature type="compositionally biased region" description="Basic residues" evidence="1">
    <location>
        <begin position="208"/>
        <end position="231"/>
    </location>
</feature>
<accession>A0A0C9NV25</accession>
<protein>
    <submittedName>
        <fullName evidence="2">Uncharacterized protein</fullName>
    </submittedName>
</protein>